<accession>A0A1V1NYT5</accession>
<dbReference type="SUPFAM" id="SSF52540">
    <property type="entry name" value="P-loop containing nucleoside triphosphate hydrolases"/>
    <property type="match status" value="1"/>
</dbReference>
<name>A0A1V1NYT5_9BACT</name>
<dbReference type="InterPro" id="IPR027417">
    <property type="entry name" value="P-loop_NTPase"/>
</dbReference>
<proteinExistence type="predicted"/>
<organism evidence="2 3">
    <name type="scientific">Candidatus Magnetoglobus multicellularis str. Araruama</name>
    <dbReference type="NCBI Taxonomy" id="890399"/>
    <lineage>
        <taxon>Bacteria</taxon>
        <taxon>Pseudomonadati</taxon>
        <taxon>Thermodesulfobacteriota</taxon>
        <taxon>Desulfobacteria</taxon>
        <taxon>Desulfobacterales</taxon>
        <taxon>Desulfobacteraceae</taxon>
        <taxon>Candidatus Magnetoglobus</taxon>
    </lineage>
</organism>
<sequence>MKSRMPYPGLRPFTRDENHIYFGCDDQVGDLLEKLNDHRFIAVVGPSGCGKSSLVKAGLIPGISLGFLDQRIESWRIAVMRPGTQPMKNLCDALCHPDVFNSDEGHNIHKRPLMLATLMRGPSCLKTVCQENKMPEKTALLVVVDQFEEIFRFRREFSIDQAEAFVNMMIHSVRQDDIPIYVIFTMRSDFLGDCALFLDLPQIMNDSQYLTPRLNREQLQSAIEGPASFFGAEVCPKLVNVLLNDMGHDMDQLPVLQHALMRMWVIATDSGLDTLNLDLYEKIGTLRHALSNHADSVYNHLEAHHQKIAEILFKALCQVSSNRQDTRRPVSIADVASIAQVHARDVIDVVNQFRAKD</sequence>
<evidence type="ECO:0000313" key="3">
    <source>
        <dbReference type="Proteomes" id="UP000189670"/>
    </source>
</evidence>
<reference evidence="3" key="1">
    <citation type="submission" date="2012-11" db="EMBL/GenBank/DDBJ databases">
        <authorList>
            <person name="Lucero-Rivera Y.E."/>
            <person name="Tovar-Ramirez D."/>
        </authorList>
    </citation>
    <scope>NUCLEOTIDE SEQUENCE [LARGE SCALE GENOMIC DNA]</scope>
    <source>
        <strain evidence="3">Araruama</strain>
    </source>
</reference>
<evidence type="ECO:0000259" key="1">
    <source>
        <dbReference type="Pfam" id="PF20703"/>
    </source>
</evidence>
<comment type="caution">
    <text evidence="2">The sequence shown here is derived from an EMBL/GenBank/DDBJ whole genome shotgun (WGS) entry which is preliminary data.</text>
</comment>
<protein>
    <recommendedName>
        <fullName evidence="1">Novel STAND NTPase 1 domain-containing protein</fullName>
    </recommendedName>
</protein>
<feature type="non-terminal residue" evidence="2">
    <location>
        <position position="357"/>
    </location>
</feature>
<dbReference type="InterPro" id="IPR049052">
    <property type="entry name" value="nSTAND1"/>
</dbReference>
<dbReference type="EMBL" id="ATBP01001242">
    <property type="protein sequence ID" value="ETR67723.1"/>
    <property type="molecule type" value="Genomic_DNA"/>
</dbReference>
<dbReference type="Pfam" id="PF20703">
    <property type="entry name" value="nSTAND1"/>
    <property type="match status" value="1"/>
</dbReference>
<evidence type="ECO:0000313" key="2">
    <source>
        <dbReference type="EMBL" id="ETR67723.1"/>
    </source>
</evidence>
<gene>
    <name evidence="2" type="ORF">OMM_11286</name>
</gene>
<dbReference type="Proteomes" id="UP000189670">
    <property type="component" value="Unassembled WGS sequence"/>
</dbReference>
<dbReference type="AlphaFoldDB" id="A0A1V1NYT5"/>
<feature type="domain" description="Novel STAND NTPase 1" evidence="1">
    <location>
        <begin position="6"/>
        <end position="353"/>
    </location>
</feature>